<evidence type="ECO:0000313" key="3">
    <source>
        <dbReference type="Proteomes" id="UP000001514"/>
    </source>
</evidence>
<protein>
    <recommendedName>
        <fullName evidence="4">Secreted protein</fullName>
    </recommendedName>
</protein>
<dbReference type="AlphaFoldDB" id="D8RX98"/>
<evidence type="ECO:0000313" key="2">
    <source>
        <dbReference type="EMBL" id="EFJ23399.1"/>
    </source>
</evidence>
<keyword evidence="1" id="KW-0732">Signal</keyword>
<keyword evidence="3" id="KW-1185">Reference proteome</keyword>
<feature type="chain" id="PRO_5003122202" description="Secreted protein" evidence="1">
    <location>
        <begin position="23"/>
        <end position="106"/>
    </location>
</feature>
<reference evidence="2 3" key="1">
    <citation type="journal article" date="2011" name="Science">
        <title>The Selaginella genome identifies genetic changes associated with the evolution of vascular plants.</title>
        <authorList>
            <person name="Banks J.A."/>
            <person name="Nishiyama T."/>
            <person name="Hasebe M."/>
            <person name="Bowman J.L."/>
            <person name="Gribskov M."/>
            <person name="dePamphilis C."/>
            <person name="Albert V.A."/>
            <person name="Aono N."/>
            <person name="Aoyama T."/>
            <person name="Ambrose B.A."/>
            <person name="Ashton N.W."/>
            <person name="Axtell M.J."/>
            <person name="Barker E."/>
            <person name="Barker M.S."/>
            <person name="Bennetzen J.L."/>
            <person name="Bonawitz N.D."/>
            <person name="Chapple C."/>
            <person name="Cheng C."/>
            <person name="Correa L.G."/>
            <person name="Dacre M."/>
            <person name="DeBarry J."/>
            <person name="Dreyer I."/>
            <person name="Elias M."/>
            <person name="Engstrom E.M."/>
            <person name="Estelle M."/>
            <person name="Feng L."/>
            <person name="Finet C."/>
            <person name="Floyd S.K."/>
            <person name="Frommer W.B."/>
            <person name="Fujita T."/>
            <person name="Gramzow L."/>
            <person name="Gutensohn M."/>
            <person name="Harholt J."/>
            <person name="Hattori M."/>
            <person name="Heyl A."/>
            <person name="Hirai T."/>
            <person name="Hiwatashi Y."/>
            <person name="Ishikawa M."/>
            <person name="Iwata M."/>
            <person name="Karol K.G."/>
            <person name="Koehler B."/>
            <person name="Kolukisaoglu U."/>
            <person name="Kubo M."/>
            <person name="Kurata T."/>
            <person name="Lalonde S."/>
            <person name="Li K."/>
            <person name="Li Y."/>
            <person name="Litt A."/>
            <person name="Lyons E."/>
            <person name="Manning G."/>
            <person name="Maruyama T."/>
            <person name="Michael T.P."/>
            <person name="Mikami K."/>
            <person name="Miyazaki S."/>
            <person name="Morinaga S."/>
            <person name="Murata T."/>
            <person name="Mueller-Roeber B."/>
            <person name="Nelson D.R."/>
            <person name="Obara M."/>
            <person name="Oguri Y."/>
            <person name="Olmstead R.G."/>
            <person name="Onodera N."/>
            <person name="Petersen B.L."/>
            <person name="Pils B."/>
            <person name="Prigge M."/>
            <person name="Rensing S.A."/>
            <person name="Riano-Pachon D.M."/>
            <person name="Roberts A.W."/>
            <person name="Sato Y."/>
            <person name="Scheller H.V."/>
            <person name="Schulz B."/>
            <person name="Schulz C."/>
            <person name="Shakirov E.V."/>
            <person name="Shibagaki N."/>
            <person name="Shinohara N."/>
            <person name="Shippen D.E."/>
            <person name="Soerensen I."/>
            <person name="Sotooka R."/>
            <person name="Sugimoto N."/>
            <person name="Sugita M."/>
            <person name="Sumikawa N."/>
            <person name="Tanurdzic M."/>
            <person name="Theissen G."/>
            <person name="Ulvskov P."/>
            <person name="Wakazuki S."/>
            <person name="Weng J.K."/>
            <person name="Willats W.W."/>
            <person name="Wipf D."/>
            <person name="Wolf P.G."/>
            <person name="Yang L."/>
            <person name="Zimmer A.D."/>
            <person name="Zhu Q."/>
            <person name="Mitros T."/>
            <person name="Hellsten U."/>
            <person name="Loque D."/>
            <person name="Otillar R."/>
            <person name="Salamov A."/>
            <person name="Schmutz J."/>
            <person name="Shapiro H."/>
            <person name="Lindquist E."/>
            <person name="Lucas S."/>
            <person name="Rokhsar D."/>
            <person name="Grigoriev I.V."/>
        </authorList>
    </citation>
    <scope>NUCLEOTIDE SEQUENCE [LARGE SCALE GENOMIC DNA]</scope>
</reference>
<feature type="signal peptide" evidence="1">
    <location>
        <begin position="1"/>
        <end position="22"/>
    </location>
</feature>
<evidence type="ECO:0008006" key="4">
    <source>
        <dbReference type="Google" id="ProtNLM"/>
    </source>
</evidence>
<proteinExistence type="predicted"/>
<dbReference type="Gramene" id="EFJ23399">
    <property type="protein sequence ID" value="EFJ23399"/>
    <property type="gene ID" value="SELMODRAFT_415798"/>
</dbReference>
<dbReference type="KEGG" id="smo:SELMODRAFT_415798"/>
<gene>
    <name evidence="2" type="ORF">SELMODRAFT_415798</name>
</gene>
<dbReference type="InParanoid" id="D8RX98"/>
<name>D8RX98_SELML</name>
<evidence type="ECO:0000256" key="1">
    <source>
        <dbReference type="SAM" id="SignalP"/>
    </source>
</evidence>
<dbReference type="Proteomes" id="UP000001514">
    <property type="component" value="Unassembled WGS sequence"/>
</dbReference>
<accession>D8RX98</accession>
<dbReference type="EMBL" id="GL377593">
    <property type="protein sequence ID" value="EFJ23399.1"/>
    <property type="molecule type" value="Genomic_DNA"/>
</dbReference>
<sequence>MARRLLWRQLLLAAIVISIALASPTLTELLGFHAIKRLRCWSECESSSSQIPLASNQSAPGDTFPASGIRYEAFNNSSARRRRLGDFRECAPCTCCTDQTRKSLPI</sequence>
<dbReference type="HOGENOM" id="CLU_2227842_0_0_1"/>
<organism evidence="3">
    <name type="scientific">Selaginella moellendorffii</name>
    <name type="common">Spikemoss</name>
    <dbReference type="NCBI Taxonomy" id="88036"/>
    <lineage>
        <taxon>Eukaryota</taxon>
        <taxon>Viridiplantae</taxon>
        <taxon>Streptophyta</taxon>
        <taxon>Embryophyta</taxon>
        <taxon>Tracheophyta</taxon>
        <taxon>Lycopodiopsida</taxon>
        <taxon>Selaginellales</taxon>
        <taxon>Selaginellaceae</taxon>
        <taxon>Selaginella</taxon>
    </lineage>
</organism>